<dbReference type="PANTHER" id="PTHR33695">
    <property type="entry name" value="LIPOPROTEIN SIGNAL PEPTIDASE"/>
    <property type="match status" value="1"/>
</dbReference>
<dbReference type="Proteomes" id="UP000251835">
    <property type="component" value="Unassembled WGS sequence"/>
</dbReference>
<evidence type="ECO:0000256" key="1">
    <source>
        <dbReference type="ARBA" id="ARBA00006139"/>
    </source>
</evidence>
<dbReference type="PANTHER" id="PTHR33695:SF1">
    <property type="entry name" value="LIPOPROTEIN SIGNAL PEPTIDASE"/>
    <property type="match status" value="1"/>
</dbReference>
<keyword evidence="12" id="KW-1185">Reference proteome</keyword>
<keyword evidence="8 9" id="KW-0472">Membrane</keyword>
<comment type="caution">
    <text evidence="9">Lacks conserved residue(s) required for the propagation of feature annotation.</text>
</comment>
<evidence type="ECO:0000256" key="7">
    <source>
        <dbReference type="ARBA" id="ARBA00022989"/>
    </source>
</evidence>
<keyword evidence="6 9" id="KW-0378">Hydrolase</keyword>
<organism evidence="11 12">
    <name type="scientific">Balneicella halophila</name>
    <dbReference type="NCBI Taxonomy" id="1537566"/>
    <lineage>
        <taxon>Bacteria</taxon>
        <taxon>Pseudomonadati</taxon>
        <taxon>Bacteroidota</taxon>
        <taxon>Bacteroidia</taxon>
        <taxon>Bacteroidales</taxon>
        <taxon>Balneicellaceae</taxon>
        <taxon>Balneicella</taxon>
    </lineage>
</organism>
<dbReference type="InterPro" id="IPR001872">
    <property type="entry name" value="Peptidase_A8"/>
</dbReference>
<evidence type="ECO:0000313" key="12">
    <source>
        <dbReference type="Proteomes" id="UP000251835"/>
    </source>
</evidence>
<feature type="transmembrane region" description="Helical" evidence="9">
    <location>
        <begin position="92"/>
        <end position="114"/>
    </location>
</feature>
<dbReference type="HAMAP" id="MF_00161">
    <property type="entry name" value="LspA"/>
    <property type="match status" value="1"/>
</dbReference>
<evidence type="ECO:0000256" key="9">
    <source>
        <dbReference type="HAMAP-Rule" id="MF_00161"/>
    </source>
</evidence>
<keyword evidence="2 9" id="KW-1003">Cell membrane</keyword>
<keyword evidence="4 9" id="KW-0812">Transmembrane</keyword>
<sequence length="202" mass="23142">MWKKYIPILFLLLLADQALKIWVKTHMQLGEEFSVIGDWFYIHFLENPGIAFGGKIDHPYWKPILTIFRLLAVIGIGWYISRLIMKKNFTKGFIFCTILIFAGAIGNVIDSVFYGVVFGDSYYQVAQFLPDGGGYAPLLFGKVVDMFYFPLIEIAEMPSWIPILGGKPFVFFAPVFNLADSYITVGILLLLLFYRKELNKKL</sequence>
<keyword evidence="7 9" id="KW-1133">Transmembrane helix</keyword>
<dbReference type="GO" id="GO:0006508">
    <property type="term" value="P:proteolysis"/>
    <property type="evidence" value="ECO:0007669"/>
    <property type="project" value="UniProtKB-KW"/>
</dbReference>
<dbReference type="PRINTS" id="PR00781">
    <property type="entry name" value="LIPOSIGPTASE"/>
</dbReference>
<evidence type="ECO:0000256" key="4">
    <source>
        <dbReference type="ARBA" id="ARBA00022692"/>
    </source>
</evidence>
<dbReference type="AlphaFoldDB" id="A0A7L4UT52"/>
<dbReference type="EMBL" id="QENZ01000003">
    <property type="protein sequence ID" value="PVX52234.1"/>
    <property type="molecule type" value="Genomic_DNA"/>
</dbReference>
<evidence type="ECO:0000313" key="11">
    <source>
        <dbReference type="EMBL" id="PVX52234.1"/>
    </source>
</evidence>
<comment type="similarity">
    <text evidence="1 9 10">Belongs to the peptidase A8 family.</text>
</comment>
<dbReference type="OrthoDB" id="9810259at2"/>
<comment type="caution">
    <text evidence="11">The sequence shown here is derived from an EMBL/GenBank/DDBJ whole genome shotgun (WGS) entry which is preliminary data.</text>
</comment>
<dbReference type="UniPathway" id="UPA00665"/>
<feature type="transmembrane region" description="Helical" evidence="9">
    <location>
        <begin position="169"/>
        <end position="194"/>
    </location>
</feature>
<comment type="catalytic activity">
    <reaction evidence="9">
        <text>Release of signal peptides from bacterial membrane prolipoproteins. Hydrolyzes -Xaa-Yaa-Zaa-|-(S,diacylglyceryl)Cys-, in which Xaa is hydrophobic (preferably Leu), and Yaa (Ala or Ser) and Zaa (Gly or Ala) have small, neutral side chains.</text>
        <dbReference type="EC" id="3.4.23.36"/>
    </reaction>
</comment>
<evidence type="ECO:0000256" key="5">
    <source>
        <dbReference type="ARBA" id="ARBA00022750"/>
    </source>
</evidence>
<evidence type="ECO:0000256" key="3">
    <source>
        <dbReference type="ARBA" id="ARBA00022670"/>
    </source>
</evidence>
<dbReference type="NCBIfam" id="NF011369">
    <property type="entry name" value="PRK14788.1"/>
    <property type="match status" value="1"/>
</dbReference>
<dbReference type="Pfam" id="PF01252">
    <property type="entry name" value="Peptidase_A8"/>
    <property type="match status" value="1"/>
</dbReference>
<feature type="active site" evidence="9">
    <location>
        <position position="145"/>
    </location>
</feature>
<feature type="active site" evidence="9">
    <location>
        <position position="180"/>
    </location>
</feature>
<comment type="pathway">
    <text evidence="9">Protein modification; lipoprotein biosynthesis (signal peptide cleavage).</text>
</comment>
<accession>A0A7L4UT52</accession>
<dbReference type="GO" id="GO:0004190">
    <property type="term" value="F:aspartic-type endopeptidase activity"/>
    <property type="evidence" value="ECO:0007669"/>
    <property type="project" value="UniProtKB-UniRule"/>
</dbReference>
<dbReference type="EC" id="3.4.23.36" evidence="9"/>
<comment type="subcellular location">
    <subcellularLocation>
        <location evidence="9">Cell membrane</location>
        <topology evidence="9">Multi-pass membrane protein</topology>
    </subcellularLocation>
</comment>
<feature type="transmembrane region" description="Helical" evidence="9">
    <location>
        <begin position="60"/>
        <end position="80"/>
    </location>
</feature>
<evidence type="ECO:0000256" key="10">
    <source>
        <dbReference type="RuleBase" id="RU004181"/>
    </source>
</evidence>
<name>A0A7L4UT52_BALHA</name>
<evidence type="ECO:0000256" key="2">
    <source>
        <dbReference type="ARBA" id="ARBA00022475"/>
    </source>
</evidence>
<protein>
    <recommendedName>
        <fullName evidence="9">Lipoprotein signal peptidase</fullName>
        <ecNumber evidence="9">3.4.23.36</ecNumber>
    </recommendedName>
    <alternativeName>
        <fullName evidence="9">Prolipoprotein signal peptidase</fullName>
    </alternativeName>
    <alternativeName>
        <fullName evidence="9">Signal peptidase II</fullName>
        <shortName evidence="9">SPase II</shortName>
    </alternativeName>
</protein>
<evidence type="ECO:0000256" key="8">
    <source>
        <dbReference type="ARBA" id="ARBA00023136"/>
    </source>
</evidence>
<comment type="function">
    <text evidence="9">This protein specifically catalyzes the removal of signal peptides from prolipoproteins.</text>
</comment>
<evidence type="ECO:0000256" key="6">
    <source>
        <dbReference type="ARBA" id="ARBA00022801"/>
    </source>
</evidence>
<dbReference type="GO" id="GO:0005886">
    <property type="term" value="C:plasma membrane"/>
    <property type="evidence" value="ECO:0007669"/>
    <property type="project" value="UniProtKB-SubCell"/>
</dbReference>
<gene>
    <name evidence="9" type="primary">lspA</name>
    <name evidence="11" type="ORF">C7377_0541</name>
</gene>
<reference evidence="11 12" key="1">
    <citation type="submission" date="2018-05" db="EMBL/GenBank/DDBJ databases">
        <title>Genomic Encyclopedia of Type Strains, Phase IV (KMG-IV): sequencing the most valuable type-strain genomes for metagenomic binning, comparative biology and taxonomic classification.</title>
        <authorList>
            <person name="Goeker M."/>
        </authorList>
    </citation>
    <scope>NUCLEOTIDE SEQUENCE [LARGE SCALE GENOMIC DNA]</scope>
    <source>
        <strain evidence="11 12">DSM 28579</strain>
    </source>
</reference>
<dbReference type="RefSeq" id="WP_116495776.1">
    <property type="nucleotide sequence ID" value="NZ_QENZ01000003.1"/>
</dbReference>
<keyword evidence="5 9" id="KW-0064">Aspartyl protease</keyword>
<keyword evidence="3 9" id="KW-0645">Protease</keyword>
<proteinExistence type="inferred from homology"/>